<dbReference type="RefSeq" id="XP_024578373.1">
    <property type="nucleotide sequence ID" value="XM_024727836.1"/>
</dbReference>
<reference evidence="2" key="1">
    <citation type="submission" date="2014-09" db="EMBL/GenBank/DDBJ databases">
        <authorList>
            <person name="Sharma Rahul"/>
            <person name="Thines Marco"/>
        </authorList>
    </citation>
    <scope>NUCLEOTIDE SEQUENCE [LARGE SCALE GENOMIC DNA]</scope>
</reference>
<sequence length="111" mass="12258">MASLVSRSKTRICHRRVSKASRPIESFYATANFSPALFERHHPVLATPRKNDSASGVPAPATIVVSVMDAVLILRKLATLCLLLVECKEYERIDQDVALAPTPAMLQLCWP</sequence>
<proteinExistence type="predicted"/>
<accession>A0A0P1AKS1</accession>
<name>A0A0P1AKS1_PLAHL</name>
<protein>
    <submittedName>
        <fullName evidence="1">Uncharacterized protein</fullName>
    </submittedName>
</protein>
<dbReference type="Proteomes" id="UP000054928">
    <property type="component" value="Unassembled WGS sequence"/>
</dbReference>
<evidence type="ECO:0000313" key="1">
    <source>
        <dbReference type="EMBL" id="CEG42004.1"/>
    </source>
</evidence>
<evidence type="ECO:0000313" key="2">
    <source>
        <dbReference type="Proteomes" id="UP000054928"/>
    </source>
</evidence>
<organism evidence="1 2">
    <name type="scientific">Plasmopara halstedii</name>
    <name type="common">Downy mildew of sunflower</name>
    <dbReference type="NCBI Taxonomy" id="4781"/>
    <lineage>
        <taxon>Eukaryota</taxon>
        <taxon>Sar</taxon>
        <taxon>Stramenopiles</taxon>
        <taxon>Oomycota</taxon>
        <taxon>Peronosporomycetes</taxon>
        <taxon>Peronosporales</taxon>
        <taxon>Peronosporaceae</taxon>
        <taxon>Plasmopara</taxon>
    </lineage>
</organism>
<dbReference type="AlphaFoldDB" id="A0A0P1AKS1"/>
<dbReference type="GeneID" id="36407366"/>
<dbReference type="EMBL" id="CCYD01000610">
    <property type="protein sequence ID" value="CEG42004.1"/>
    <property type="molecule type" value="Genomic_DNA"/>
</dbReference>
<keyword evidence="2" id="KW-1185">Reference proteome</keyword>